<comment type="caution">
    <text evidence="1">Lacks conserved residue(s) required for the propagation of feature annotation.</text>
</comment>
<dbReference type="Pfam" id="PF00020">
    <property type="entry name" value="TNFR_c6"/>
    <property type="match status" value="2"/>
</dbReference>
<dbReference type="InterPro" id="IPR001368">
    <property type="entry name" value="TNFR/NGFR_Cys_rich_reg"/>
</dbReference>
<name>A0A3Q4B8R9_MOLML</name>
<organism evidence="4 5">
    <name type="scientific">Mola mola</name>
    <name type="common">Ocean sunfish</name>
    <name type="synonym">Tetraodon mola</name>
    <dbReference type="NCBI Taxonomy" id="94237"/>
    <lineage>
        <taxon>Eukaryota</taxon>
        <taxon>Metazoa</taxon>
        <taxon>Chordata</taxon>
        <taxon>Craniata</taxon>
        <taxon>Vertebrata</taxon>
        <taxon>Euteleostomi</taxon>
        <taxon>Actinopterygii</taxon>
        <taxon>Neopterygii</taxon>
        <taxon>Teleostei</taxon>
        <taxon>Neoteleostei</taxon>
        <taxon>Acanthomorphata</taxon>
        <taxon>Eupercaria</taxon>
        <taxon>Tetraodontiformes</taxon>
        <taxon>Molidae</taxon>
        <taxon>Mola</taxon>
    </lineage>
</organism>
<evidence type="ECO:0000313" key="4">
    <source>
        <dbReference type="Ensembl" id="ENSMMOP00000014430.1"/>
    </source>
</evidence>
<accession>A0A3Q4B8R9</accession>
<feature type="disulfide bond" evidence="1">
    <location>
        <begin position="19"/>
        <end position="34"/>
    </location>
</feature>
<dbReference type="OMA" id="NTICKCR"/>
<sequence>MNPGQKVASRGGRKACTDCDHGYFQADENRSQTCKVCTVCETIEECTKDTNTVCQCRGEYVPSDNDSSTCKCDVGFGLELHECSKCKEGYFSNSINSRCQKWRECKSGVKMNGTNTSNVVCNEEPQGNSHVITAPTSHNTPSLIRKLISQPPHEGATNQKILTTTTAPAPGQSSSPKNRVQPVSPSNTGNHIGKALHVVCDTASD</sequence>
<evidence type="ECO:0000256" key="1">
    <source>
        <dbReference type="PROSITE-ProRule" id="PRU00206"/>
    </source>
</evidence>
<reference evidence="4" key="2">
    <citation type="submission" date="2025-09" db="UniProtKB">
        <authorList>
            <consortium name="Ensembl"/>
        </authorList>
    </citation>
    <scope>IDENTIFICATION</scope>
</reference>
<protein>
    <recommendedName>
        <fullName evidence="3">TNFR-Cys domain-containing protein</fullName>
    </recommendedName>
</protein>
<feature type="repeat" description="TNFR-Cys" evidence="1">
    <location>
        <begin position="18"/>
        <end position="54"/>
    </location>
</feature>
<dbReference type="PANTHER" id="PTHR47139">
    <property type="entry name" value="TUMOR NECROSIS FACTOR RECEPTOR SUPERFAMILY MEMBER 9"/>
    <property type="match status" value="1"/>
</dbReference>
<dbReference type="PANTHER" id="PTHR47139:SF3">
    <property type="entry name" value="SI:CH73-361P23.3"/>
    <property type="match status" value="1"/>
</dbReference>
<keyword evidence="1" id="KW-1015">Disulfide bond</keyword>
<feature type="region of interest" description="Disordered" evidence="2">
    <location>
        <begin position="165"/>
        <end position="194"/>
    </location>
</feature>
<reference evidence="4" key="1">
    <citation type="submission" date="2025-08" db="UniProtKB">
        <authorList>
            <consortium name="Ensembl"/>
        </authorList>
    </citation>
    <scope>IDENTIFICATION</scope>
</reference>
<dbReference type="AlphaFoldDB" id="A0A3Q4B8R9"/>
<feature type="compositionally biased region" description="Polar residues" evidence="2">
    <location>
        <begin position="165"/>
        <end position="190"/>
    </location>
</feature>
<dbReference type="GO" id="GO:0038023">
    <property type="term" value="F:signaling receptor activity"/>
    <property type="evidence" value="ECO:0007669"/>
    <property type="project" value="TreeGrafter"/>
</dbReference>
<dbReference type="Gene3D" id="2.10.50.10">
    <property type="entry name" value="Tumor Necrosis Factor Receptor, subunit A, domain 2"/>
    <property type="match status" value="2"/>
</dbReference>
<evidence type="ECO:0000256" key="2">
    <source>
        <dbReference type="SAM" id="MobiDB-lite"/>
    </source>
</evidence>
<keyword evidence="5" id="KW-1185">Reference proteome</keyword>
<proteinExistence type="predicted"/>
<dbReference type="Proteomes" id="UP000261620">
    <property type="component" value="Unplaced"/>
</dbReference>
<evidence type="ECO:0000313" key="5">
    <source>
        <dbReference type="Proteomes" id="UP000261620"/>
    </source>
</evidence>
<dbReference type="SMART" id="SM00208">
    <property type="entry name" value="TNFR"/>
    <property type="match status" value="2"/>
</dbReference>
<evidence type="ECO:0000259" key="3">
    <source>
        <dbReference type="PROSITE" id="PS50050"/>
    </source>
</evidence>
<feature type="domain" description="TNFR-Cys" evidence="3">
    <location>
        <begin position="18"/>
        <end position="54"/>
    </location>
</feature>
<dbReference type="PROSITE" id="PS50050">
    <property type="entry name" value="TNFR_NGFR_2"/>
    <property type="match status" value="1"/>
</dbReference>
<dbReference type="Ensembl" id="ENSMMOT00000014665.1">
    <property type="protein sequence ID" value="ENSMMOP00000014430.1"/>
    <property type="gene ID" value="ENSMMOG00000011043.1"/>
</dbReference>
<dbReference type="GO" id="GO:0042127">
    <property type="term" value="P:regulation of cell population proliferation"/>
    <property type="evidence" value="ECO:0007669"/>
    <property type="project" value="TreeGrafter"/>
</dbReference>